<comment type="caution">
    <text evidence="1">The sequence shown here is derived from an EMBL/GenBank/DDBJ whole genome shotgun (WGS) entry which is preliminary data.</text>
</comment>
<dbReference type="OrthoDB" id="671858at2759"/>
<reference evidence="1 2" key="1">
    <citation type="journal article" date="2022" name="Hortic Res">
        <title>The genome of Dioscorea zingiberensis sheds light on the biosynthesis, origin and evolution of the medicinally important diosgenin saponins.</title>
        <authorList>
            <person name="Li Y."/>
            <person name="Tan C."/>
            <person name="Li Z."/>
            <person name="Guo J."/>
            <person name="Li S."/>
            <person name="Chen X."/>
            <person name="Wang C."/>
            <person name="Dai X."/>
            <person name="Yang H."/>
            <person name="Song W."/>
            <person name="Hou L."/>
            <person name="Xu J."/>
            <person name="Tong Z."/>
            <person name="Xu A."/>
            <person name="Yuan X."/>
            <person name="Wang W."/>
            <person name="Yang Q."/>
            <person name="Chen L."/>
            <person name="Sun Z."/>
            <person name="Wang K."/>
            <person name="Pan B."/>
            <person name="Chen J."/>
            <person name="Bao Y."/>
            <person name="Liu F."/>
            <person name="Qi X."/>
            <person name="Gang D.R."/>
            <person name="Wen J."/>
            <person name="Li J."/>
        </authorList>
    </citation>
    <scope>NUCLEOTIDE SEQUENCE [LARGE SCALE GENOMIC DNA]</scope>
    <source>
        <strain evidence="1">Dzin_1.0</strain>
    </source>
</reference>
<keyword evidence="2" id="KW-1185">Reference proteome</keyword>
<dbReference type="AlphaFoldDB" id="A0A9D5H2D9"/>
<organism evidence="1 2">
    <name type="scientific">Dioscorea zingiberensis</name>
    <dbReference type="NCBI Taxonomy" id="325984"/>
    <lineage>
        <taxon>Eukaryota</taxon>
        <taxon>Viridiplantae</taxon>
        <taxon>Streptophyta</taxon>
        <taxon>Embryophyta</taxon>
        <taxon>Tracheophyta</taxon>
        <taxon>Spermatophyta</taxon>
        <taxon>Magnoliopsida</taxon>
        <taxon>Liliopsida</taxon>
        <taxon>Dioscoreales</taxon>
        <taxon>Dioscoreaceae</taxon>
        <taxon>Dioscorea</taxon>
    </lineage>
</organism>
<name>A0A9D5H2D9_9LILI</name>
<evidence type="ECO:0000313" key="2">
    <source>
        <dbReference type="Proteomes" id="UP001085076"/>
    </source>
</evidence>
<dbReference type="PANTHER" id="PTHR34570:SF12">
    <property type="entry name" value="EXPRESSED PROTEIN"/>
    <property type="match status" value="1"/>
</dbReference>
<dbReference type="Proteomes" id="UP001085076">
    <property type="component" value="Unassembled WGS sequence"/>
</dbReference>
<dbReference type="PANTHER" id="PTHR34570">
    <property type="entry name" value="OS03G0593100 PROTEIN"/>
    <property type="match status" value="1"/>
</dbReference>
<proteinExistence type="predicted"/>
<accession>A0A9D5H2D9</accession>
<protein>
    <submittedName>
        <fullName evidence="1">Uncharacterized protein</fullName>
    </submittedName>
</protein>
<dbReference type="EMBL" id="JAGGNH010000054">
    <property type="protein sequence ID" value="KAJ0960885.1"/>
    <property type="molecule type" value="Genomic_DNA"/>
</dbReference>
<gene>
    <name evidence="1" type="ORF">J5N97_001235</name>
</gene>
<sequence>MGRHELTCEPTLLQCSSIALLQERFRQLQRVKKMREERELMRMLAEPDLSSPKPVLSSQHDPPPKWLFLHPDLVHHRSPPSTCTLTSFKFQPCDRSEFINRNISLSDSIGLRDDKPNNVYVQNSGREMDVDTSLHL</sequence>
<evidence type="ECO:0000313" key="1">
    <source>
        <dbReference type="EMBL" id="KAJ0960885.1"/>
    </source>
</evidence>